<sequence>MAPSKRQKVSKENGNMAHAWSDLPSALSAALPKANQAAKDDAQLKSFTLSNAIEAPATFGIKSGGSDSAVLVTVTNGKADIRSGSAKEALFTLNAQPEQWQEFMKQTPVAPYQSYWAYTTPAIRRQTAKTAQTNKEKGMFGMNIKQEGISVEGDQTAFAHWTHVWRRILELIHDAHAGPTPEDSQDEPVEDHIVGRYTYITSPLWGKCKVFHEQAGEGDVEIVFLHTAGSDSRQYHGVMNDERMRKRCRMTAFDLPAHGRSFPYENYFPGCHTNNEDAYIGCIAAFVKKLGLNKPIICGASMAGQISLACAVRYKEVGCAGTIPLQGSDYLNMDRTWNDRSPYVNQSLFAPEWIYGMMSPTAPFKNRQLVWHMYSAQTYGLFHGDPDFYFGGWDGRDRMAGIDTKACPVYMLTGEYDWSNTPAMSQATCDKIPGAKHKAIKGVGHFPATENPKVFVPSLLEAIEHIVSTRS</sequence>
<accession>A0A2H1GCJ5</accession>
<dbReference type="AlphaFoldDB" id="A0A2H1GCJ5"/>
<gene>
    <name evidence="2" type="ORF">ZT1E4_G5506</name>
</gene>
<dbReference type="Pfam" id="PF12697">
    <property type="entry name" value="Abhydrolase_6"/>
    <property type="match status" value="1"/>
</dbReference>
<dbReference type="PANTHER" id="PTHR43194:SF2">
    <property type="entry name" value="PEROXISOMAL MEMBRANE PROTEIN LPX1"/>
    <property type="match status" value="1"/>
</dbReference>
<dbReference type="Proteomes" id="UP000245764">
    <property type="component" value="Chromosome 4"/>
</dbReference>
<dbReference type="InterPro" id="IPR000073">
    <property type="entry name" value="AB_hydrolase_1"/>
</dbReference>
<dbReference type="EMBL" id="LT854256">
    <property type="protein sequence ID" value="SMR51287.1"/>
    <property type="molecule type" value="Genomic_DNA"/>
</dbReference>
<dbReference type="InterPro" id="IPR050228">
    <property type="entry name" value="Carboxylesterase_BioH"/>
</dbReference>
<dbReference type="SUPFAM" id="SSF53474">
    <property type="entry name" value="alpha/beta-Hydrolases"/>
    <property type="match status" value="1"/>
</dbReference>
<name>A0A2H1GCJ5_ZYMTR</name>
<evidence type="ECO:0000259" key="1">
    <source>
        <dbReference type="Pfam" id="PF12697"/>
    </source>
</evidence>
<protein>
    <recommendedName>
        <fullName evidence="1">AB hydrolase-1 domain-containing protein</fullName>
    </recommendedName>
</protein>
<evidence type="ECO:0000313" key="2">
    <source>
        <dbReference type="EMBL" id="SMR51287.1"/>
    </source>
</evidence>
<evidence type="ECO:0000313" key="3">
    <source>
        <dbReference type="Proteomes" id="UP000245764"/>
    </source>
</evidence>
<reference evidence="3" key="1">
    <citation type="submission" date="2017-05" db="EMBL/GenBank/DDBJ databases">
        <authorList>
            <person name="Song R."/>
            <person name="Chenine A.L."/>
            <person name="Ruprecht R.M."/>
        </authorList>
    </citation>
    <scope>NUCLEOTIDE SEQUENCE [LARGE SCALE GENOMIC DNA]</scope>
</reference>
<dbReference type="Gene3D" id="3.40.50.1820">
    <property type="entry name" value="alpha/beta hydrolase"/>
    <property type="match status" value="1"/>
</dbReference>
<organism evidence="2 3">
    <name type="scientific">Zymoseptoria tritici ST99CH_1E4</name>
    <dbReference type="NCBI Taxonomy" id="1276532"/>
    <lineage>
        <taxon>Eukaryota</taxon>
        <taxon>Fungi</taxon>
        <taxon>Dikarya</taxon>
        <taxon>Ascomycota</taxon>
        <taxon>Pezizomycotina</taxon>
        <taxon>Dothideomycetes</taxon>
        <taxon>Dothideomycetidae</taxon>
        <taxon>Mycosphaerellales</taxon>
        <taxon>Mycosphaerellaceae</taxon>
        <taxon>Zymoseptoria</taxon>
    </lineage>
</organism>
<feature type="domain" description="AB hydrolase-1" evidence="1">
    <location>
        <begin position="222"/>
        <end position="456"/>
    </location>
</feature>
<dbReference type="PANTHER" id="PTHR43194">
    <property type="entry name" value="HYDROLASE ALPHA/BETA FOLD FAMILY"/>
    <property type="match status" value="1"/>
</dbReference>
<dbReference type="InterPro" id="IPR029058">
    <property type="entry name" value="AB_hydrolase_fold"/>
</dbReference>
<proteinExistence type="predicted"/>